<evidence type="ECO:0000313" key="2">
    <source>
        <dbReference type="Proteomes" id="UP000831701"/>
    </source>
</evidence>
<keyword evidence="2" id="KW-1185">Reference proteome</keyword>
<organism evidence="1 2">
    <name type="scientific">Scortum barcoo</name>
    <name type="common">barcoo grunter</name>
    <dbReference type="NCBI Taxonomy" id="214431"/>
    <lineage>
        <taxon>Eukaryota</taxon>
        <taxon>Metazoa</taxon>
        <taxon>Chordata</taxon>
        <taxon>Craniata</taxon>
        <taxon>Vertebrata</taxon>
        <taxon>Euteleostomi</taxon>
        <taxon>Actinopterygii</taxon>
        <taxon>Neopterygii</taxon>
        <taxon>Teleostei</taxon>
        <taxon>Neoteleostei</taxon>
        <taxon>Acanthomorphata</taxon>
        <taxon>Eupercaria</taxon>
        <taxon>Centrarchiformes</taxon>
        <taxon>Terapontoidei</taxon>
        <taxon>Terapontidae</taxon>
        <taxon>Scortum</taxon>
    </lineage>
</organism>
<dbReference type="EMBL" id="CM041537">
    <property type="protein sequence ID" value="KAI3370175.1"/>
    <property type="molecule type" value="Genomic_DNA"/>
</dbReference>
<accession>A0ACB8WQ52</accession>
<protein>
    <submittedName>
        <fullName evidence="1">Uncharacterized protein</fullName>
    </submittedName>
</protein>
<reference evidence="1" key="1">
    <citation type="submission" date="2022-04" db="EMBL/GenBank/DDBJ databases">
        <title>Jade perch genome.</title>
        <authorList>
            <person name="Chao B."/>
        </authorList>
    </citation>
    <scope>NUCLEOTIDE SEQUENCE</scope>
    <source>
        <strain evidence="1">CB-2022</strain>
    </source>
</reference>
<comment type="caution">
    <text evidence="1">The sequence shown here is derived from an EMBL/GenBank/DDBJ whole genome shotgun (WGS) entry which is preliminary data.</text>
</comment>
<name>A0ACB8WQ52_9TELE</name>
<evidence type="ECO:0000313" key="1">
    <source>
        <dbReference type="EMBL" id="KAI3370175.1"/>
    </source>
</evidence>
<dbReference type="Proteomes" id="UP000831701">
    <property type="component" value="Chromosome 7"/>
</dbReference>
<proteinExistence type="predicted"/>
<sequence length="1773" mass="193066">MADRGVDLSALPKEVRDQLAELDLELSEGDITQKGYEKKRTKLLAPFIIHTPVEPPRQNDAQPPAPSSSSSHAHPPPSSARYRERRSRRTHRSGGTRDDRYRSDIHTEAVQAALAKHKEEKMALPMPTKRRSTYVQSPIETRTPPDSSSGSEEETSARRQSSVVAPPPPNLQSPDSWINRTVQGSSTSSSASSTLSHGEAKPQPQSQPPPQPQPQYKPQYQPLYQPHYQPQYQPQQQPHEQPNTAAVTDMLAHSRIGDGVAKSPPENSAPPPDVTAVAPPSRGPRVDLPSNAVVRGMSRGQSRSSMMETADGVPVNSRVSTKIQQLLNTLKRPKRPPLSEFFTDDSEEIVEGKLWSRSVKLAYTLLNKLGTKNEQILKPGDRVALVYPNSDPGMFWVAFYGCLLAEVIPVPIEVPLSRKDAGISQVGFLLGSCGVGLALTSEICLKGLPKTPTGEILQFKGWPRLKWVVTDTKYLTKPSKDWQPHIPTANTDPAYIEYKASKEGTVVGVAVSKVAMLTHCQALTQACNYCEGETLVNVLDFKKDMGLWHGVLTAVMNRIHTISVPYAVMKACPLSWVQRVHIHKARVALVKCRDLHWAMMAHRDQRDTSLASLRMLIVADGANPWSVSSCDAFLNVFQSHGLKPEVICPCATSPEAMTVAIRRPGVPGAPLPARAILSMGGLSHGVIRVNTEDKNSALTVQDVGHVMPGALMCIVKPDGPPQLCKTDEIGEIIVNSRAGGNMYYGLPGVTKNTFEVIPVNANANEFPLERFHLCGQDSWGLLAHVMTLLCALCSVQGSLIFVVGKIEGLLMVSGRRHNADDLVATALAVEPVKTVYRGRIAVFSVTVFYDERVVIVAEQRPDASEEDSFQWMSRVLQAIDSIHQVGLYCLALVPANTLPKTPLGGIHISDTKQFFLDGNLHPCNILMCPHTCVTNLPKPRQKQPVGVGPASVMVGNLVAGKRIAQAAGRDLGMIEDQDLVRKHQYLSEALHWRAQTDADHVLFVLLNAKGVTVGTATCVQLHKRAEKIAAALTEKGSINTGENVVLLYPPEPGSHATLPTVRMIIDVSKAACILTTQNLMRTLRSKEAAASVNIKTWPTIIDTDDLPRRRPPQIYKPPTAEMIAYLDFSVSTTGMLTGVKISHAAVSALCRSIKLQCELYSSRQIAICLDPYCGLGFVLWCLASVYSGHQSILIPPFELETCSSLWLSTLSQYRIRDTFCSYSVMELCTKGLGNQTELLKDVGLSSRAVSTAFGSRVNLAICLQGTTGPDPCTVYVDMKSLRHDRVRLVERGAPQSLPLMESGKILPGVRVIIVNPETKGPLGDSHLGEIWVNSPHTASGYYTIYGEESLQANHFNTKLSFGDPQTLWARTGYLGFVKRTELLDASGDRHDALFVVGSLDETLELRGLRYHPTDIETSVSRAHRGIGESAVFTWTNLLVVVAELCGSEQDALDLVPLITNVVLEEHHLIVGVVVIVDPGVIPINSRGEKQRMHLLTMEEVQQGSNGTESQTTVIPTTITTSQFSQIAQQMSLGGSSVAVVQLPGGQFQVQGVIQSAQSSVIQSPQVQTPQTQGSDSEDSQDSSDSGVTAQKTREILARRPSYRKILNELSSEEVSHIEGKDNSPASTGVTGVTVPSTQIYQTSSGQYITIAANGTIQLATPGSEGIQGLQAVTMANSGGTQQGPTILQYAQTPDGQQILVPSNQVVVQGAGGEVQTYQIRTAPTSSSLPQTVVMTSPVGLSQGKSDDPTMKREIRLAKNRYKYIWVFKIKLYW</sequence>
<gene>
    <name evidence="1" type="ORF">L3Q82_024958</name>
</gene>